<dbReference type="InterPro" id="IPR002893">
    <property type="entry name" value="Znf_MYND"/>
</dbReference>
<keyword evidence="8" id="KW-1185">Reference proteome</keyword>
<dbReference type="Pfam" id="PF01753">
    <property type="entry name" value="zf-MYND"/>
    <property type="match status" value="1"/>
</dbReference>
<accession>A0A914BJS8</accession>
<dbReference type="RefSeq" id="XP_038076354.1">
    <property type="nucleotide sequence ID" value="XM_038220426.1"/>
</dbReference>
<dbReference type="Gene3D" id="6.10.140.2220">
    <property type="match status" value="1"/>
</dbReference>
<feature type="domain" description="MYND-type" evidence="6">
    <location>
        <begin position="143"/>
        <end position="180"/>
    </location>
</feature>
<dbReference type="PROSITE" id="PS50865">
    <property type="entry name" value="ZF_MYND_2"/>
    <property type="match status" value="1"/>
</dbReference>
<dbReference type="PANTHER" id="PTHR12298:SF4">
    <property type="entry name" value="PROGRAMMED CELL DEATH PROTEIN 2"/>
    <property type="match status" value="1"/>
</dbReference>
<dbReference type="SUPFAM" id="SSF144232">
    <property type="entry name" value="HIT/MYND zinc finger-like"/>
    <property type="match status" value="1"/>
</dbReference>
<evidence type="ECO:0000256" key="4">
    <source>
        <dbReference type="PROSITE-ProRule" id="PRU00134"/>
    </source>
</evidence>
<dbReference type="GeneID" id="119744489"/>
<evidence type="ECO:0000259" key="6">
    <source>
        <dbReference type="PROSITE" id="PS50865"/>
    </source>
</evidence>
<dbReference type="PROSITE" id="PS01360">
    <property type="entry name" value="ZF_MYND_1"/>
    <property type="match status" value="1"/>
</dbReference>
<keyword evidence="2 4" id="KW-0863">Zinc-finger</keyword>
<evidence type="ECO:0000256" key="1">
    <source>
        <dbReference type="ARBA" id="ARBA00022723"/>
    </source>
</evidence>
<dbReference type="OMA" id="HQVIRYS"/>
<sequence>MAAPRACKETTLGFVERTENWRLSRQFFPSKVGGKPAWLSMTDIPTSEKLNCRKCGAVCVFLMQVYCPITEQGTCFHRTLFIFCCRDPTCHKHSDNAAFVVFRSQLPRENEFYDYEPPDEDVPLGEGKDCNSSGGDVTDDSLCAVCGCFGGKKCAKCHMKSYCCREHQLIDWKAGHRKECGSTGSIANGCKQILFPEFELVTESEDYHHEDMDDGGKEESHVQDDTGDKSEINVAELEKMALSESKEDRQFAKFKKRTDHEPDQVIRYQLGGQPLLISCENQPQQQDIPPCSSCGSERHFEFQVMPQLLIHLDVDSLEASIDWGTLLIYTCAKSCDGASAYLPEFLWKQDIVPESNK</sequence>
<dbReference type="Proteomes" id="UP000887568">
    <property type="component" value="Unplaced"/>
</dbReference>
<dbReference type="Pfam" id="PF04194">
    <property type="entry name" value="PDCD2_C"/>
    <property type="match status" value="1"/>
</dbReference>
<keyword evidence="3" id="KW-0862">Zinc</keyword>
<dbReference type="AlphaFoldDB" id="A0A914BJS8"/>
<dbReference type="OrthoDB" id="443682at2759"/>
<dbReference type="GO" id="GO:0005634">
    <property type="term" value="C:nucleus"/>
    <property type="evidence" value="ECO:0007669"/>
    <property type="project" value="TreeGrafter"/>
</dbReference>
<organism evidence="7 8">
    <name type="scientific">Patiria miniata</name>
    <name type="common">Bat star</name>
    <name type="synonym">Asterina miniata</name>
    <dbReference type="NCBI Taxonomy" id="46514"/>
    <lineage>
        <taxon>Eukaryota</taxon>
        <taxon>Metazoa</taxon>
        <taxon>Echinodermata</taxon>
        <taxon>Eleutherozoa</taxon>
        <taxon>Asterozoa</taxon>
        <taxon>Asteroidea</taxon>
        <taxon>Valvatacea</taxon>
        <taxon>Valvatida</taxon>
        <taxon>Asterinidae</taxon>
        <taxon>Patiria</taxon>
    </lineage>
</organism>
<feature type="region of interest" description="Disordered" evidence="5">
    <location>
        <begin position="207"/>
        <end position="228"/>
    </location>
</feature>
<dbReference type="PANTHER" id="PTHR12298">
    <property type="entry name" value="PCDC2 PROGRAMMED CELL DEATH PROTEIN 2 -RELATED"/>
    <property type="match status" value="1"/>
</dbReference>
<dbReference type="GO" id="GO:0008270">
    <property type="term" value="F:zinc ion binding"/>
    <property type="evidence" value="ECO:0007669"/>
    <property type="project" value="UniProtKB-KW"/>
</dbReference>
<protein>
    <recommendedName>
        <fullName evidence="6">MYND-type domain-containing protein</fullName>
    </recommendedName>
</protein>
<dbReference type="EnsemblMetazoa" id="XM_038220426.1">
    <property type="protein sequence ID" value="XP_038076354.1"/>
    <property type="gene ID" value="LOC119744489"/>
</dbReference>
<evidence type="ECO:0000256" key="3">
    <source>
        <dbReference type="ARBA" id="ARBA00022833"/>
    </source>
</evidence>
<evidence type="ECO:0000313" key="7">
    <source>
        <dbReference type="EnsemblMetazoa" id="XP_038076354.1"/>
    </source>
</evidence>
<dbReference type="CTD" id="5134"/>
<keyword evidence="1" id="KW-0479">Metal-binding</keyword>
<reference evidence="7" key="1">
    <citation type="submission" date="2022-11" db="UniProtKB">
        <authorList>
            <consortium name="EnsemblMetazoa"/>
        </authorList>
    </citation>
    <scope>IDENTIFICATION</scope>
</reference>
<dbReference type="InterPro" id="IPR007320">
    <property type="entry name" value="PDCD2_C"/>
</dbReference>
<name>A0A914BJS8_PATMI</name>
<proteinExistence type="predicted"/>
<dbReference type="GO" id="GO:0005737">
    <property type="term" value="C:cytoplasm"/>
    <property type="evidence" value="ECO:0007669"/>
    <property type="project" value="InterPro"/>
</dbReference>
<evidence type="ECO:0000256" key="5">
    <source>
        <dbReference type="SAM" id="MobiDB-lite"/>
    </source>
</evidence>
<evidence type="ECO:0000313" key="8">
    <source>
        <dbReference type="Proteomes" id="UP000887568"/>
    </source>
</evidence>
<evidence type="ECO:0000256" key="2">
    <source>
        <dbReference type="ARBA" id="ARBA00022771"/>
    </source>
</evidence>